<protein>
    <submittedName>
        <fullName evidence="1">Uncharacterized protein</fullName>
    </submittedName>
</protein>
<evidence type="ECO:0000313" key="1">
    <source>
        <dbReference type="EMBL" id="VEL19875.1"/>
    </source>
</evidence>
<sequence length="242" mass="26193">MHRLLEVCILNPELLGLHKEDANTSKPTSWPQQWRRRTGLLHLRLVVPVYLPPTNGANKTSGPGTIYRLRFRIVSRVAAAAAASLAPGSWQNVALRVTNLATKPVSAGLADTWAPRRGDGDNNGHNPSMGVSGAEGNLVEVFINCQRIARRQLFLPTEVDQPAKVPSSLENDVKSAVRRVDCTDLDVGCVGSPKGQDNEAEDVHKCPRLTGVLGGGEDGDMMSEKPLTVSRSGWLHYLFACG</sequence>
<organism evidence="1 2">
    <name type="scientific">Protopolystoma xenopodis</name>
    <dbReference type="NCBI Taxonomy" id="117903"/>
    <lineage>
        <taxon>Eukaryota</taxon>
        <taxon>Metazoa</taxon>
        <taxon>Spiralia</taxon>
        <taxon>Lophotrochozoa</taxon>
        <taxon>Platyhelminthes</taxon>
        <taxon>Monogenea</taxon>
        <taxon>Polyopisthocotylea</taxon>
        <taxon>Polystomatidea</taxon>
        <taxon>Polystomatidae</taxon>
        <taxon>Protopolystoma</taxon>
    </lineage>
</organism>
<dbReference type="Proteomes" id="UP000784294">
    <property type="component" value="Unassembled WGS sequence"/>
</dbReference>
<name>A0A448WTG5_9PLAT</name>
<keyword evidence="2" id="KW-1185">Reference proteome</keyword>
<accession>A0A448WTG5</accession>
<reference evidence="1" key="1">
    <citation type="submission" date="2018-11" db="EMBL/GenBank/DDBJ databases">
        <authorList>
            <consortium name="Pathogen Informatics"/>
        </authorList>
    </citation>
    <scope>NUCLEOTIDE SEQUENCE</scope>
</reference>
<evidence type="ECO:0000313" key="2">
    <source>
        <dbReference type="Proteomes" id="UP000784294"/>
    </source>
</evidence>
<comment type="caution">
    <text evidence="1">The sequence shown here is derived from an EMBL/GenBank/DDBJ whole genome shotgun (WGS) entry which is preliminary data.</text>
</comment>
<gene>
    <name evidence="1" type="ORF">PXEA_LOCUS13315</name>
</gene>
<dbReference type="AlphaFoldDB" id="A0A448WTG5"/>
<dbReference type="EMBL" id="CAAALY010043710">
    <property type="protein sequence ID" value="VEL19875.1"/>
    <property type="molecule type" value="Genomic_DNA"/>
</dbReference>
<proteinExistence type="predicted"/>